<gene>
    <name evidence="9" type="ORF">LIPSTDRAFT_253809</name>
</gene>
<comment type="PTM">
    <text evidence="7">Carbamylation allows a single lysine to coordinate two divalent metal cations.</text>
</comment>
<dbReference type="GO" id="GO:0004157">
    <property type="term" value="F:dihydropyrimidinase activity"/>
    <property type="evidence" value="ECO:0007669"/>
    <property type="project" value="UniProtKB-EC"/>
</dbReference>
<dbReference type="PANTHER" id="PTHR11647:SF1">
    <property type="entry name" value="COLLAPSIN RESPONSE MEDIATOR PROTEIN"/>
    <property type="match status" value="1"/>
</dbReference>
<protein>
    <recommendedName>
        <fullName evidence="6">dihydropyrimidinase</fullName>
        <ecNumber evidence="6">3.5.2.2</ecNumber>
    </recommendedName>
</protein>
<dbReference type="STRING" id="675824.A0A1E3QBM1"/>
<name>A0A1E3QBM1_LIPST</name>
<dbReference type="FunFam" id="3.20.20.140:FF:000174">
    <property type="entry name" value="Dihydropyrimidinase-related protein 2"/>
    <property type="match status" value="1"/>
</dbReference>
<evidence type="ECO:0000256" key="4">
    <source>
        <dbReference type="ARBA" id="ARBA00022801"/>
    </source>
</evidence>
<dbReference type="Pfam" id="PF01979">
    <property type="entry name" value="Amidohydro_1"/>
    <property type="match status" value="1"/>
</dbReference>
<evidence type="ECO:0000259" key="8">
    <source>
        <dbReference type="Pfam" id="PF01979"/>
    </source>
</evidence>
<evidence type="ECO:0000256" key="5">
    <source>
        <dbReference type="ARBA" id="ARBA00036696"/>
    </source>
</evidence>
<dbReference type="NCBIfam" id="TIGR02033">
    <property type="entry name" value="D-hydantoinase"/>
    <property type="match status" value="1"/>
</dbReference>
<evidence type="ECO:0000256" key="7">
    <source>
        <dbReference type="PIRSR" id="PIRSR611778-50"/>
    </source>
</evidence>
<keyword evidence="10" id="KW-1185">Reference proteome</keyword>
<keyword evidence="4" id="KW-0378">Hydrolase</keyword>
<dbReference type="InterPro" id="IPR050378">
    <property type="entry name" value="Metallo-dep_Hydrolases_sf"/>
</dbReference>
<evidence type="ECO:0000256" key="1">
    <source>
        <dbReference type="ARBA" id="ARBA00001947"/>
    </source>
</evidence>
<evidence type="ECO:0000256" key="3">
    <source>
        <dbReference type="ARBA" id="ARBA00022723"/>
    </source>
</evidence>
<dbReference type="InterPro" id="IPR011059">
    <property type="entry name" value="Metal-dep_hydrolase_composite"/>
</dbReference>
<dbReference type="SUPFAM" id="SSF51338">
    <property type="entry name" value="Composite domain of metallo-dependent hydrolases"/>
    <property type="match status" value="1"/>
</dbReference>
<dbReference type="GO" id="GO:0005737">
    <property type="term" value="C:cytoplasm"/>
    <property type="evidence" value="ECO:0007669"/>
    <property type="project" value="InterPro"/>
</dbReference>
<sequence>MDFEFDTIIINGKIATASECFNGDIAIKDGKIFAIAPDLKSLKSKSVIDAEGAYVTPGGVDGHTHIDQENTPGAQNYPYRGCDDFESGSRSSIAGGTTTFLAFAMQHKHRPDHTLSDVIGHYHDLATGNSYCDYGFHLIITDPTPERLAEFPKLIPDFGISSVKLYMTYDSLKLNDYEILHTISTARKVGITPMIHAENVDIIAFFSEELEKLDLLDPYSHARSRPALAEHEATNRAIVLSEVMNVPILLVHVSSPGSVQRIRKGQGKGLPIYAETCPQYLLLTDSGLQHPNYEGAKCVCSPPLRPSKEDLDGLWNGCRNGTFTIISSDHCPFRMDSDVGKSVAIKDSGKAGGDWRLIPNGIPGIETRMPLIFTFGVCTGRLSIERFVQLTSTNTAKLYGMYPKKGSIIPGADADLVIWYPQDKYKATVLTNEMLHHNCDYTAFEGMEMLNWPRFTIVRGQVVWDADKGEVTGTKGYGEYVSREPSWFAKNQILFDDITQTAWKNEWRPEFDRPSFK</sequence>
<dbReference type="InterPro" id="IPR006680">
    <property type="entry name" value="Amidohydro-rel"/>
</dbReference>
<evidence type="ECO:0000313" key="10">
    <source>
        <dbReference type="Proteomes" id="UP000094385"/>
    </source>
</evidence>
<dbReference type="PANTHER" id="PTHR11647">
    <property type="entry name" value="HYDRANTOINASE/DIHYDROPYRIMIDINASE FAMILY MEMBER"/>
    <property type="match status" value="1"/>
</dbReference>
<comment type="catalytic activity">
    <reaction evidence="5">
        <text>5,6-dihydrouracil + H2O = 3-(carbamoylamino)propanoate + H(+)</text>
        <dbReference type="Rhea" id="RHEA:16121"/>
        <dbReference type="ChEBI" id="CHEBI:11892"/>
        <dbReference type="ChEBI" id="CHEBI:15377"/>
        <dbReference type="ChEBI" id="CHEBI:15378"/>
        <dbReference type="ChEBI" id="CHEBI:15901"/>
        <dbReference type="EC" id="3.5.2.2"/>
    </reaction>
</comment>
<keyword evidence="3" id="KW-0479">Metal-binding</keyword>
<dbReference type="AlphaFoldDB" id="A0A1E3QBM1"/>
<dbReference type="SUPFAM" id="SSF51556">
    <property type="entry name" value="Metallo-dependent hydrolases"/>
    <property type="match status" value="1"/>
</dbReference>
<feature type="domain" description="Amidohydrolase-related" evidence="8">
    <location>
        <begin position="54"/>
        <end position="463"/>
    </location>
</feature>
<dbReference type="InterPro" id="IPR011778">
    <property type="entry name" value="Hydantoinase/dihydroPyrase"/>
</dbReference>
<comment type="similarity">
    <text evidence="2">Belongs to the metallo-dependent hydrolases superfamily. Hydantoinase/dihydropyrimidinase family.</text>
</comment>
<dbReference type="Gene3D" id="2.30.40.10">
    <property type="entry name" value="Urease, subunit C, domain 1"/>
    <property type="match status" value="1"/>
</dbReference>
<dbReference type="EMBL" id="KV454292">
    <property type="protein sequence ID" value="ODQ74417.1"/>
    <property type="molecule type" value="Genomic_DNA"/>
</dbReference>
<dbReference type="Gene3D" id="3.20.20.140">
    <property type="entry name" value="Metal-dependent hydrolases"/>
    <property type="match status" value="1"/>
</dbReference>
<reference evidence="9 10" key="1">
    <citation type="journal article" date="2016" name="Proc. Natl. Acad. Sci. U.S.A.">
        <title>Comparative genomics of biotechnologically important yeasts.</title>
        <authorList>
            <person name="Riley R."/>
            <person name="Haridas S."/>
            <person name="Wolfe K.H."/>
            <person name="Lopes M.R."/>
            <person name="Hittinger C.T."/>
            <person name="Goeker M."/>
            <person name="Salamov A.A."/>
            <person name="Wisecaver J.H."/>
            <person name="Long T.M."/>
            <person name="Calvey C.H."/>
            <person name="Aerts A.L."/>
            <person name="Barry K.W."/>
            <person name="Choi C."/>
            <person name="Clum A."/>
            <person name="Coughlan A.Y."/>
            <person name="Deshpande S."/>
            <person name="Douglass A.P."/>
            <person name="Hanson S.J."/>
            <person name="Klenk H.-P."/>
            <person name="LaButti K.M."/>
            <person name="Lapidus A."/>
            <person name="Lindquist E.A."/>
            <person name="Lipzen A.M."/>
            <person name="Meier-Kolthoff J.P."/>
            <person name="Ohm R.A."/>
            <person name="Otillar R.P."/>
            <person name="Pangilinan J.L."/>
            <person name="Peng Y."/>
            <person name="Rokas A."/>
            <person name="Rosa C.A."/>
            <person name="Scheuner C."/>
            <person name="Sibirny A.A."/>
            <person name="Slot J.C."/>
            <person name="Stielow J.B."/>
            <person name="Sun H."/>
            <person name="Kurtzman C.P."/>
            <person name="Blackwell M."/>
            <person name="Grigoriev I.V."/>
            <person name="Jeffries T.W."/>
        </authorList>
    </citation>
    <scope>NUCLEOTIDE SEQUENCE [LARGE SCALE GENOMIC DNA]</scope>
    <source>
        <strain evidence="9 10">NRRL Y-11557</strain>
    </source>
</reference>
<organism evidence="9 10">
    <name type="scientific">Lipomyces starkeyi NRRL Y-11557</name>
    <dbReference type="NCBI Taxonomy" id="675824"/>
    <lineage>
        <taxon>Eukaryota</taxon>
        <taxon>Fungi</taxon>
        <taxon>Dikarya</taxon>
        <taxon>Ascomycota</taxon>
        <taxon>Saccharomycotina</taxon>
        <taxon>Lipomycetes</taxon>
        <taxon>Lipomycetales</taxon>
        <taxon>Lipomycetaceae</taxon>
        <taxon>Lipomyces</taxon>
    </lineage>
</organism>
<dbReference type="CDD" id="cd01314">
    <property type="entry name" value="D-HYD"/>
    <property type="match status" value="1"/>
</dbReference>
<evidence type="ECO:0000313" key="9">
    <source>
        <dbReference type="EMBL" id="ODQ74417.1"/>
    </source>
</evidence>
<proteinExistence type="inferred from homology"/>
<dbReference type="GO" id="GO:0046872">
    <property type="term" value="F:metal ion binding"/>
    <property type="evidence" value="ECO:0007669"/>
    <property type="project" value="UniProtKB-KW"/>
</dbReference>
<evidence type="ECO:0000256" key="6">
    <source>
        <dbReference type="ARBA" id="ARBA00039113"/>
    </source>
</evidence>
<feature type="modified residue" description="N6-carboxylysine" evidence="7">
    <location>
        <position position="164"/>
    </location>
</feature>
<dbReference type="InterPro" id="IPR032466">
    <property type="entry name" value="Metal_Hydrolase"/>
</dbReference>
<dbReference type="EC" id="3.5.2.2" evidence="6"/>
<dbReference type="OrthoDB" id="1924787at2759"/>
<accession>A0A1E3QBM1</accession>
<evidence type="ECO:0000256" key="2">
    <source>
        <dbReference type="ARBA" id="ARBA00008829"/>
    </source>
</evidence>
<comment type="cofactor">
    <cofactor evidence="1">
        <name>Zn(2+)</name>
        <dbReference type="ChEBI" id="CHEBI:29105"/>
    </cofactor>
</comment>
<dbReference type="Proteomes" id="UP000094385">
    <property type="component" value="Unassembled WGS sequence"/>
</dbReference>